<feature type="domain" description="Type II secretion system protein GspF" evidence="9">
    <location>
        <begin position="69"/>
        <end position="192"/>
    </location>
</feature>
<dbReference type="InterPro" id="IPR042094">
    <property type="entry name" value="T2SS_GspF_sf"/>
</dbReference>
<name>A0A1F5NUL4_9BACT</name>
<evidence type="ECO:0000256" key="5">
    <source>
        <dbReference type="ARBA" id="ARBA00022692"/>
    </source>
</evidence>
<keyword evidence="3" id="KW-1003">Cell membrane</keyword>
<evidence type="ECO:0000256" key="1">
    <source>
        <dbReference type="ARBA" id="ARBA00004429"/>
    </source>
</evidence>
<sequence>MEFLYKARTNEGEVVEDKIEAESRHEAISELRASGFTPISVVEKKSNFFDFGGVLANFSRVTLIQKISFLKNLSVMIKAGVAIPRALGILSAQTEEGKLKRILSDMAKDVQIGKSISETMEKNPTIFGPLYVNMIRVGESGGNLDKSIDYLVGYLKRDYELLKKTKGAMTYPIVVFFVLILVVIIMFTFILPKLTDTFVELDVELPLLTRGLIALVDGFSSYSYIIFPGLILLIFLARMFFKSTSGRATIHKFNITAPLIKKATLRLNLSRFTLTLSSLLNSGMPIVEALNICGKSMTNDYYSKAILDSAEKVKGGMPLSDALKKFPDLFPNLTVQMIRVGEESGTMDNILKELNSFYEEELDQFVKNLSSIIEPIMVVFIGSVVAILALALITPIYSISQNV</sequence>
<feature type="transmembrane region" description="Helical" evidence="8">
    <location>
        <begin position="376"/>
        <end position="397"/>
    </location>
</feature>
<keyword evidence="4" id="KW-0997">Cell inner membrane</keyword>
<dbReference type="GO" id="GO:0005886">
    <property type="term" value="C:plasma membrane"/>
    <property type="evidence" value="ECO:0007669"/>
    <property type="project" value="UniProtKB-SubCell"/>
</dbReference>
<evidence type="ECO:0000256" key="6">
    <source>
        <dbReference type="ARBA" id="ARBA00022989"/>
    </source>
</evidence>
<dbReference type="PRINTS" id="PR00812">
    <property type="entry name" value="BCTERIALGSPF"/>
</dbReference>
<dbReference type="EMBL" id="MFEI01000008">
    <property type="protein sequence ID" value="OGE81349.1"/>
    <property type="molecule type" value="Genomic_DNA"/>
</dbReference>
<comment type="subcellular location">
    <subcellularLocation>
        <location evidence="1">Cell inner membrane</location>
        <topology evidence="1">Multi-pass membrane protein</topology>
    </subcellularLocation>
</comment>
<dbReference type="PANTHER" id="PTHR30012:SF0">
    <property type="entry name" value="TYPE II SECRETION SYSTEM PROTEIN F-RELATED"/>
    <property type="match status" value="1"/>
</dbReference>
<evidence type="ECO:0000256" key="3">
    <source>
        <dbReference type="ARBA" id="ARBA00022475"/>
    </source>
</evidence>
<proteinExistence type="inferred from homology"/>
<comment type="caution">
    <text evidence="10">The sequence shown here is derived from an EMBL/GenBank/DDBJ whole genome shotgun (WGS) entry which is preliminary data.</text>
</comment>
<dbReference type="FunFam" id="1.20.81.30:FF:000001">
    <property type="entry name" value="Type II secretion system protein F"/>
    <property type="match status" value="2"/>
</dbReference>
<dbReference type="AlphaFoldDB" id="A0A1F5NUL4"/>
<dbReference type="InterPro" id="IPR003004">
    <property type="entry name" value="GspF/PilC"/>
</dbReference>
<dbReference type="Pfam" id="PF00482">
    <property type="entry name" value="T2SSF"/>
    <property type="match status" value="2"/>
</dbReference>
<evidence type="ECO:0000256" key="4">
    <source>
        <dbReference type="ARBA" id="ARBA00022519"/>
    </source>
</evidence>
<dbReference type="Gene3D" id="1.20.81.30">
    <property type="entry name" value="Type II secretion system (T2SS), domain F"/>
    <property type="match status" value="2"/>
</dbReference>
<feature type="transmembrane region" description="Helical" evidence="8">
    <location>
        <begin position="171"/>
        <end position="191"/>
    </location>
</feature>
<evidence type="ECO:0000313" key="11">
    <source>
        <dbReference type="Proteomes" id="UP000177912"/>
    </source>
</evidence>
<keyword evidence="5 8" id="KW-0812">Transmembrane</keyword>
<dbReference type="InterPro" id="IPR018076">
    <property type="entry name" value="T2SS_GspF_dom"/>
</dbReference>
<evidence type="ECO:0000256" key="8">
    <source>
        <dbReference type="SAM" id="Phobius"/>
    </source>
</evidence>
<keyword evidence="7 8" id="KW-0472">Membrane</keyword>
<evidence type="ECO:0000256" key="2">
    <source>
        <dbReference type="ARBA" id="ARBA00005745"/>
    </source>
</evidence>
<dbReference type="PANTHER" id="PTHR30012">
    <property type="entry name" value="GENERAL SECRETION PATHWAY PROTEIN"/>
    <property type="match status" value="1"/>
</dbReference>
<accession>A0A1F5NUL4</accession>
<keyword evidence="6 8" id="KW-1133">Transmembrane helix</keyword>
<protein>
    <recommendedName>
        <fullName evidence="9">Type II secretion system protein GspF domain-containing protein</fullName>
    </recommendedName>
</protein>
<evidence type="ECO:0000259" key="9">
    <source>
        <dbReference type="Pfam" id="PF00482"/>
    </source>
</evidence>
<dbReference type="Proteomes" id="UP000177912">
    <property type="component" value="Unassembled WGS sequence"/>
</dbReference>
<gene>
    <name evidence="10" type="ORF">A2826_02220</name>
</gene>
<reference evidence="10 11" key="1">
    <citation type="journal article" date="2016" name="Nat. Commun.">
        <title>Thousands of microbial genomes shed light on interconnected biogeochemical processes in an aquifer system.</title>
        <authorList>
            <person name="Anantharaman K."/>
            <person name="Brown C.T."/>
            <person name="Hug L.A."/>
            <person name="Sharon I."/>
            <person name="Castelle C.J."/>
            <person name="Probst A.J."/>
            <person name="Thomas B.C."/>
            <person name="Singh A."/>
            <person name="Wilkins M.J."/>
            <person name="Karaoz U."/>
            <person name="Brodie E.L."/>
            <person name="Williams K.H."/>
            <person name="Hubbard S.S."/>
            <person name="Banfield J.F."/>
        </authorList>
    </citation>
    <scope>NUCLEOTIDE SEQUENCE [LARGE SCALE GENOMIC DNA]</scope>
</reference>
<feature type="domain" description="Type II secretion system protein GspF" evidence="9">
    <location>
        <begin position="272"/>
        <end position="395"/>
    </location>
</feature>
<organism evidence="10 11">
    <name type="scientific">Candidatus Doudnabacteria bacterium RIFCSPHIGHO2_01_FULL_43_23</name>
    <dbReference type="NCBI Taxonomy" id="1817822"/>
    <lineage>
        <taxon>Bacteria</taxon>
        <taxon>Candidatus Doudnaibacteriota</taxon>
    </lineage>
</organism>
<evidence type="ECO:0000256" key="7">
    <source>
        <dbReference type="ARBA" id="ARBA00023136"/>
    </source>
</evidence>
<evidence type="ECO:0000313" key="10">
    <source>
        <dbReference type="EMBL" id="OGE81349.1"/>
    </source>
</evidence>
<dbReference type="STRING" id="1817822.A2826_02220"/>
<comment type="similarity">
    <text evidence="2">Belongs to the GSP F family.</text>
</comment>
<feature type="transmembrane region" description="Helical" evidence="8">
    <location>
        <begin position="211"/>
        <end position="237"/>
    </location>
</feature>